<evidence type="ECO:0000313" key="4">
    <source>
        <dbReference type="Proteomes" id="UP000680348"/>
    </source>
</evidence>
<dbReference type="InterPro" id="IPR036465">
    <property type="entry name" value="vWFA_dom_sf"/>
</dbReference>
<name>A0A942DVE9_9HYPH</name>
<comment type="caution">
    <text evidence="3">The sequence shown here is derived from an EMBL/GenBank/DDBJ whole genome shotgun (WGS) entry which is preliminary data.</text>
</comment>
<keyword evidence="1" id="KW-0472">Membrane</keyword>
<feature type="domain" description="Putative Flp pilus-assembly TadG-like N-terminal" evidence="2">
    <location>
        <begin position="11"/>
        <end position="54"/>
    </location>
</feature>
<dbReference type="Gene3D" id="3.40.50.410">
    <property type="entry name" value="von Willebrand factor, type A domain"/>
    <property type="match status" value="2"/>
</dbReference>
<dbReference type="AlphaFoldDB" id="A0A942DVE9"/>
<dbReference type="SUPFAM" id="SSF53300">
    <property type="entry name" value="vWA-like"/>
    <property type="match status" value="1"/>
</dbReference>
<evidence type="ECO:0000256" key="1">
    <source>
        <dbReference type="SAM" id="Phobius"/>
    </source>
</evidence>
<keyword evidence="4" id="KW-1185">Reference proteome</keyword>
<protein>
    <recommendedName>
        <fullName evidence="2">Putative Flp pilus-assembly TadG-like N-terminal domain-containing protein</fullName>
    </recommendedName>
</protein>
<dbReference type="EMBL" id="JAGWCR010000001">
    <property type="protein sequence ID" value="MBS3647401.1"/>
    <property type="molecule type" value="Genomic_DNA"/>
</dbReference>
<dbReference type="InterPro" id="IPR028087">
    <property type="entry name" value="Tad_N"/>
</dbReference>
<reference evidence="3" key="1">
    <citation type="submission" date="2021-04" db="EMBL/GenBank/DDBJ databases">
        <title>Pseudaminobacter soli sp. nov., isolated from paddy soil contaminated by heavy metals.</title>
        <authorList>
            <person name="Zhang K."/>
        </authorList>
    </citation>
    <scope>NUCLEOTIDE SEQUENCE</scope>
    <source>
        <strain evidence="3">19-2017</strain>
    </source>
</reference>
<proteinExistence type="predicted"/>
<evidence type="ECO:0000259" key="2">
    <source>
        <dbReference type="Pfam" id="PF13400"/>
    </source>
</evidence>
<feature type="transmembrane region" description="Helical" evidence="1">
    <location>
        <begin position="12"/>
        <end position="32"/>
    </location>
</feature>
<keyword evidence="1" id="KW-1133">Transmembrane helix</keyword>
<sequence length="618" mass="66965">MLRKFWADRCGNYAMMTVIAMLPLMGGLAVAVDYSELSRERSLALNALDAAALATSLRYLEGGTEAQLRTYAHAYFMANANGLDPSKVTLTVTLPDNSQGGGSLKLRVDGKYSPYFLPVLTSMLGKNAVNQVNFSAETEIRLKNTLEVALVLDNSGSMSEKGGSSGKVRMDLLKAAAKELVKTLAGEGNKMKQVAKPVQFSVVPFAASVNVGPDKENASWMDQNGISPIHHENFDWTTMSKSFNSNKYVEPVGTAWYMRGTGWGSQKDKPVTRFTMYKDVKYQPCTEYYGNGSCKTLGTAAAFASWKGCVEARPHPYNVDDTPPSTTTPATLFVPMFAPDESSDDTKPYNSWFPDGTSNSSQLTRQSYMPKYFTTAQLQSGESVRSGDKVTVGPNQSCTTVPITPLTDVTIAAGLSAINTAIDAMQPNGATNVPEGMAWGWRTVSSGAPYTEGRSENEKGNDKVVIVVTDGANTYYRPDSLNYSDGAGNMSTYSPLGYVKMVLDSTKTGRIFQGTSSAISKTNYANANYTNAMNEHFKDLCKSAKEKKIMVMTVALDLDASKSAEKTQINMLKECASESRYRKEGGSPAKLFWNSTGASLSDDFKAIGNELSNLRIVG</sequence>
<gene>
    <name evidence="3" type="ORF">KEU06_02020</name>
</gene>
<keyword evidence="1" id="KW-0812">Transmembrane</keyword>
<dbReference type="Proteomes" id="UP000680348">
    <property type="component" value="Unassembled WGS sequence"/>
</dbReference>
<dbReference type="Pfam" id="PF13400">
    <property type="entry name" value="Tad"/>
    <property type="match status" value="1"/>
</dbReference>
<dbReference type="RefSeq" id="WP_188252941.1">
    <property type="nucleotide sequence ID" value="NZ_JABVCF010000001.1"/>
</dbReference>
<evidence type="ECO:0000313" key="3">
    <source>
        <dbReference type="EMBL" id="MBS3647401.1"/>
    </source>
</evidence>
<accession>A0A942DVE9</accession>
<organism evidence="3 4">
    <name type="scientific">Pseudaminobacter soli</name>
    <name type="common">ex Zhang et al. 2022</name>
    <dbReference type="NCBI Taxonomy" id="2831468"/>
    <lineage>
        <taxon>Bacteria</taxon>
        <taxon>Pseudomonadati</taxon>
        <taxon>Pseudomonadota</taxon>
        <taxon>Alphaproteobacteria</taxon>
        <taxon>Hyphomicrobiales</taxon>
        <taxon>Phyllobacteriaceae</taxon>
        <taxon>Pseudaminobacter</taxon>
    </lineage>
</organism>